<evidence type="ECO:0000313" key="4">
    <source>
        <dbReference type="Proteomes" id="UP001551329"/>
    </source>
</evidence>
<dbReference type="Pfam" id="PF20068">
    <property type="entry name" value="Amphi-Trp"/>
    <property type="match status" value="1"/>
</dbReference>
<dbReference type="EMBL" id="JBEZAE010000002">
    <property type="protein sequence ID" value="MEU7069407.1"/>
    <property type="molecule type" value="Genomic_DNA"/>
</dbReference>
<accession>A0ABV3C3Q5</accession>
<feature type="compositionally biased region" description="Low complexity" evidence="1">
    <location>
        <begin position="105"/>
        <end position="143"/>
    </location>
</feature>
<organism evidence="3 4">
    <name type="scientific">Streptomyces narbonensis</name>
    <dbReference type="NCBI Taxonomy" id="67333"/>
    <lineage>
        <taxon>Bacteria</taxon>
        <taxon>Bacillati</taxon>
        <taxon>Actinomycetota</taxon>
        <taxon>Actinomycetes</taxon>
        <taxon>Kitasatosporales</taxon>
        <taxon>Streptomycetaceae</taxon>
        <taxon>Streptomyces</taxon>
    </lineage>
</organism>
<dbReference type="InterPro" id="IPR027598">
    <property type="entry name" value="Amphi-Trp_dom"/>
</dbReference>
<comment type="caution">
    <text evidence="3">The sequence shown here is derived from an EMBL/GenBank/DDBJ whole genome shotgun (WGS) entry which is preliminary data.</text>
</comment>
<gene>
    <name evidence="3" type="ORF">AB0A88_04530</name>
</gene>
<sequence>MKDLKFERKRSVSRLEAADQLTALAAALREGGEAELELGAGTLILHVPEEFRSEVELEIEDGEIELEIELKWSTRGARTPAKPSAAVSGGTMGAKRSAPKPPATQPAKQATQAAKSDAQPAKPPAASAKKSRATTTAKASKSR</sequence>
<dbReference type="Proteomes" id="UP001551329">
    <property type="component" value="Unassembled WGS sequence"/>
</dbReference>
<feature type="region of interest" description="Disordered" evidence="1">
    <location>
        <begin position="74"/>
        <end position="143"/>
    </location>
</feature>
<dbReference type="NCBIfam" id="TIGR04354">
    <property type="entry name" value="amphi-Trp"/>
    <property type="match status" value="1"/>
</dbReference>
<proteinExistence type="predicted"/>
<protein>
    <submittedName>
        <fullName evidence="3">Amphi-Trp domain-containing protein</fullName>
    </submittedName>
</protein>
<evidence type="ECO:0000256" key="1">
    <source>
        <dbReference type="SAM" id="MobiDB-lite"/>
    </source>
</evidence>
<evidence type="ECO:0000259" key="2">
    <source>
        <dbReference type="Pfam" id="PF20068"/>
    </source>
</evidence>
<feature type="domain" description="Amphi-Trp" evidence="2">
    <location>
        <begin position="4"/>
        <end position="80"/>
    </location>
</feature>
<reference evidence="3 4" key="1">
    <citation type="submission" date="2024-06" db="EMBL/GenBank/DDBJ databases">
        <title>The Natural Products Discovery Center: Release of the First 8490 Sequenced Strains for Exploring Actinobacteria Biosynthetic Diversity.</title>
        <authorList>
            <person name="Kalkreuter E."/>
            <person name="Kautsar S.A."/>
            <person name="Yang D."/>
            <person name="Bader C.D."/>
            <person name="Teijaro C.N."/>
            <person name="Fluegel L."/>
            <person name="Davis C.M."/>
            <person name="Simpson J.R."/>
            <person name="Lauterbach L."/>
            <person name="Steele A.D."/>
            <person name="Gui C."/>
            <person name="Meng S."/>
            <person name="Li G."/>
            <person name="Viehrig K."/>
            <person name="Ye F."/>
            <person name="Su P."/>
            <person name="Kiefer A.F."/>
            <person name="Nichols A."/>
            <person name="Cepeda A.J."/>
            <person name="Yan W."/>
            <person name="Fan B."/>
            <person name="Jiang Y."/>
            <person name="Adhikari A."/>
            <person name="Zheng C.-J."/>
            <person name="Schuster L."/>
            <person name="Cowan T.M."/>
            <person name="Smanski M.J."/>
            <person name="Chevrette M.G."/>
            <person name="De Carvalho L.P.S."/>
            <person name="Shen B."/>
        </authorList>
    </citation>
    <scope>NUCLEOTIDE SEQUENCE [LARGE SCALE GENOMIC DNA]</scope>
    <source>
        <strain evidence="3 4">NPDC045974</strain>
    </source>
</reference>
<name>A0ABV3C3Q5_9ACTN</name>
<dbReference type="RefSeq" id="WP_358472634.1">
    <property type="nucleotide sequence ID" value="NZ_JBEZAE010000002.1"/>
</dbReference>
<evidence type="ECO:0000313" key="3">
    <source>
        <dbReference type="EMBL" id="MEU7069407.1"/>
    </source>
</evidence>
<keyword evidence="4" id="KW-1185">Reference proteome</keyword>